<feature type="compositionally biased region" description="Low complexity" evidence="6">
    <location>
        <begin position="165"/>
        <end position="174"/>
    </location>
</feature>
<gene>
    <name evidence="8" type="ORF">PEVE_00041059</name>
</gene>
<feature type="region of interest" description="Disordered" evidence="6">
    <location>
        <begin position="522"/>
        <end position="561"/>
    </location>
</feature>
<comment type="caution">
    <text evidence="8">The sequence shown here is derived from an EMBL/GenBank/DDBJ whole genome shotgun (WGS) entry which is preliminary data.</text>
</comment>
<feature type="compositionally biased region" description="Polar residues" evidence="6">
    <location>
        <begin position="180"/>
        <end position="192"/>
    </location>
</feature>
<feature type="region of interest" description="Disordered" evidence="6">
    <location>
        <begin position="472"/>
        <end position="495"/>
    </location>
</feature>
<organism evidence="8 9">
    <name type="scientific">Porites evermanni</name>
    <dbReference type="NCBI Taxonomy" id="104178"/>
    <lineage>
        <taxon>Eukaryota</taxon>
        <taxon>Metazoa</taxon>
        <taxon>Cnidaria</taxon>
        <taxon>Anthozoa</taxon>
        <taxon>Hexacorallia</taxon>
        <taxon>Scleractinia</taxon>
        <taxon>Fungiina</taxon>
        <taxon>Poritidae</taxon>
        <taxon>Porites</taxon>
    </lineage>
</organism>
<accession>A0ABN8LLM3</accession>
<sequence>MMQRSKGFCLPLVWNTCFTLTCLIMLIHDKVSAGVSYRKLGCYKDNGQKKRPLPQLLFTDRHYLSPVYSGRKFIKESFDRSYLDDLVGRCASKCKQLGYDVFGIGKFAECYSGDGAYKTYKNDGPTKQCYTSKYQPCNFECESVPCAGSIHTIFVYKLGTRNKTSSSCSSSKASPRPGATISTKSSQPTGSPSKPLATTTTTTAARTSLLNVTLIKLCCAYSNFLKMPKITINKSKNLSSLFAGCTVYTPIPSICPPQCQTSCSEVCPSTCCVATPLQQLTVYSSPVSPLPMSTWCPYPCSSSYMKRKDILTFWTANMRYPLAWALAVTSSVLFLGNTVEEFKLYICGVTQGVRVKRVGCFKEDPAKRSINTLLFSDLKSIRSTAKVDFKNFGRYTQGLISRCGAAAAAKSFLFFAINNIGECYSGKVSTTYASKGSSTDCKNGGGTKCTGTTQDCVGGSPKSNYVYKLEKLPKTTKPTAKPTTKPGGTTTKPTTQAGAAKLNTLTCQNYLVAIKITAGASAGKPQVPTPAGASPKRTAKGQSTRPTVATPTTKATPSPQSSIENKVRNIYKGYSCLGCLKTVNASSSTVFLVLKFACQGQHLKKLVAGLGASNIIKAECYPPACAYSGSMYPCTSPCGMSTCSMSPSVPYPQACQSSYPAPAPYPAPVPPPVPSPRCPMSCPSLCAPACSSFCCRSLIGYKNKTGISAKKSSTFNADDFEDDDDDDEDDDDDVKDSDDNDFDETS</sequence>
<evidence type="ECO:0000313" key="9">
    <source>
        <dbReference type="Proteomes" id="UP001159427"/>
    </source>
</evidence>
<feature type="region of interest" description="Disordered" evidence="6">
    <location>
        <begin position="712"/>
        <end position="746"/>
    </location>
</feature>
<evidence type="ECO:0000256" key="3">
    <source>
        <dbReference type="ARBA" id="ARBA00022729"/>
    </source>
</evidence>
<evidence type="ECO:0000256" key="2">
    <source>
        <dbReference type="ARBA" id="ARBA00022692"/>
    </source>
</evidence>
<evidence type="ECO:0000313" key="8">
    <source>
        <dbReference type="EMBL" id="CAH3018065.1"/>
    </source>
</evidence>
<evidence type="ECO:0000256" key="7">
    <source>
        <dbReference type="SAM" id="SignalP"/>
    </source>
</evidence>
<proteinExistence type="predicted"/>
<evidence type="ECO:0000256" key="4">
    <source>
        <dbReference type="ARBA" id="ARBA00022989"/>
    </source>
</evidence>
<evidence type="ECO:0000256" key="6">
    <source>
        <dbReference type="SAM" id="MobiDB-lite"/>
    </source>
</evidence>
<keyword evidence="3 7" id="KW-0732">Signal</keyword>
<dbReference type="PANTHER" id="PTHR16059">
    <property type="entry name" value="ANTHRAX TOXIN RECEPTOR"/>
    <property type="match status" value="1"/>
</dbReference>
<comment type="subcellular location">
    <subcellularLocation>
        <location evidence="1">Membrane</location>
        <topology evidence="1">Single-pass membrane protein</topology>
    </subcellularLocation>
</comment>
<dbReference type="EMBL" id="CALNXI010000077">
    <property type="protein sequence ID" value="CAH3018065.1"/>
    <property type="molecule type" value="Genomic_DNA"/>
</dbReference>
<feature type="chain" id="PRO_5045705420" description="WSC domain-containing protein" evidence="7">
    <location>
        <begin position="34"/>
        <end position="746"/>
    </location>
</feature>
<evidence type="ECO:0008006" key="10">
    <source>
        <dbReference type="Google" id="ProtNLM"/>
    </source>
</evidence>
<dbReference type="PANTHER" id="PTHR16059:SF25">
    <property type="entry name" value="LYSOZYME"/>
    <property type="match status" value="1"/>
</dbReference>
<dbReference type="Proteomes" id="UP001159427">
    <property type="component" value="Unassembled WGS sequence"/>
</dbReference>
<feature type="signal peptide" evidence="7">
    <location>
        <begin position="1"/>
        <end position="33"/>
    </location>
</feature>
<keyword evidence="2" id="KW-0812">Transmembrane</keyword>
<feature type="compositionally biased region" description="Low complexity" evidence="6">
    <location>
        <begin position="475"/>
        <end position="495"/>
    </location>
</feature>
<protein>
    <recommendedName>
        <fullName evidence="10">WSC domain-containing protein</fullName>
    </recommendedName>
</protein>
<feature type="compositionally biased region" description="Low complexity" evidence="6">
    <location>
        <begin position="543"/>
        <end position="561"/>
    </location>
</feature>
<keyword evidence="5" id="KW-0472">Membrane</keyword>
<evidence type="ECO:0000256" key="5">
    <source>
        <dbReference type="ARBA" id="ARBA00023136"/>
    </source>
</evidence>
<feature type="compositionally biased region" description="Acidic residues" evidence="6">
    <location>
        <begin position="718"/>
        <end position="746"/>
    </location>
</feature>
<feature type="region of interest" description="Disordered" evidence="6">
    <location>
        <begin position="162"/>
        <end position="198"/>
    </location>
</feature>
<evidence type="ECO:0000256" key="1">
    <source>
        <dbReference type="ARBA" id="ARBA00004167"/>
    </source>
</evidence>
<keyword evidence="4" id="KW-1133">Transmembrane helix</keyword>
<reference evidence="8 9" key="1">
    <citation type="submission" date="2022-05" db="EMBL/GenBank/DDBJ databases">
        <authorList>
            <consortium name="Genoscope - CEA"/>
            <person name="William W."/>
        </authorList>
    </citation>
    <scope>NUCLEOTIDE SEQUENCE [LARGE SCALE GENOMIC DNA]</scope>
</reference>
<keyword evidence="9" id="KW-1185">Reference proteome</keyword>
<name>A0ABN8LLM3_9CNID</name>